<evidence type="ECO:0000313" key="9">
    <source>
        <dbReference type="Proteomes" id="UP000002700"/>
    </source>
</evidence>
<evidence type="ECO:0000256" key="4">
    <source>
        <dbReference type="PIRSR" id="PIRSR001227-1"/>
    </source>
</evidence>
<feature type="binding site" evidence="5">
    <location>
        <position position="367"/>
    </location>
    <ligand>
        <name>Ca(2+)</name>
        <dbReference type="ChEBI" id="CHEBI:29108"/>
    </ligand>
</feature>
<organism evidence="8 9">
    <name type="scientific">Burkholderia pseudomallei (strain 1710b)</name>
    <dbReference type="NCBI Taxonomy" id="320372"/>
    <lineage>
        <taxon>Bacteria</taxon>
        <taxon>Pseudomonadati</taxon>
        <taxon>Pseudomonadota</taxon>
        <taxon>Betaproteobacteria</taxon>
        <taxon>Burkholderiales</taxon>
        <taxon>Burkholderiaceae</taxon>
        <taxon>Burkholderia</taxon>
        <taxon>pseudomallei group</taxon>
    </lineage>
</organism>
<dbReference type="MEROPS" id="S45.003"/>
<dbReference type="PIRSF" id="PIRSF001227">
    <property type="entry name" value="Pen_acylase"/>
    <property type="match status" value="1"/>
</dbReference>
<feature type="compositionally biased region" description="Gly residues" evidence="6">
    <location>
        <begin position="1"/>
        <end position="10"/>
    </location>
</feature>
<dbReference type="InterPro" id="IPR043147">
    <property type="entry name" value="Penicillin_amidase_A-knob"/>
</dbReference>
<feature type="transmembrane region" description="Helical" evidence="7">
    <location>
        <begin position="36"/>
        <end position="59"/>
    </location>
</feature>
<keyword evidence="7" id="KW-1133">Transmembrane helix</keyword>
<feature type="region of interest" description="Disordered" evidence="6">
    <location>
        <begin position="1"/>
        <end position="23"/>
    </location>
</feature>
<gene>
    <name evidence="8" type="primary">acyII</name>
    <name evidence="8" type="ordered locus">BURPS1710b_2163</name>
</gene>
<feature type="active site" description="Nucleophile" evidence="4">
    <location>
        <position position="290"/>
    </location>
</feature>
<dbReference type="Gene3D" id="1.10.1400.10">
    <property type="match status" value="1"/>
</dbReference>
<dbReference type="Gene3D" id="3.60.20.10">
    <property type="entry name" value="Glutamine Phosphoribosylpyrophosphate, subunit 1, domain 1"/>
    <property type="match status" value="1"/>
</dbReference>
<dbReference type="Proteomes" id="UP000002700">
    <property type="component" value="Chromosome I"/>
</dbReference>
<evidence type="ECO:0000256" key="2">
    <source>
        <dbReference type="ARBA" id="ARBA00022801"/>
    </source>
</evidence>
<dbReference type="InterPro" id="IPR014395">
    <property type="entry name" value="Pen/GL7ACA/AHL_acylase"/>
</dbReference>
<dbReference type="EMBL" id="CP000124">
    <property type="protein sequence ID" value="ABA47477.1"/>
    <property type="molecule type" value="Genomic_DNA"/>
</dbReference>
<dbReference type="EnsemblBacteria" id="ABA47477">
    <property type="protein sequence ID" value="ABA47477"/>
    <property type="gene ID" value="BURPS1710b_2163"/>
</dbReference>
<dbReference type="GO" id="GO:0008953">
    <property type="term" value="F:penicillin amidase activity"/>
    <property type="evidence" value="ECO:0007669"/>
    <property type="project" value="UniProtKB-EC"/>
</dbReference>
<evidence type="ECO:0000256" key="5">
    <source>
        <dbReference type="PIRSR" id="PIRSR001227-2"/>
    </source>
</evidence>
<dbReference type="KEGG" id="bpm:BURPS1710b_2163"/>
<keyword evidence="5" id="KW-0479">Metal-binding</keyword>
<evidence type="ECO:0000256" key="7">
    <source>
        <dbReference type="SAM" id="Phobius"/>
    </source>
</evidence>
<dbReference type="InterPro" id="IPR023343">
    <property type="entry name" value="Penicillin_amidase_dom1"/>
</dbReference>
<keyword evidence="7" id="KW-0812">Transmembrane</keyword>
<reference evidence="8 9" key="1">
    <citation type="submission" date="2005-09" db="EMBL/GenBank/DDBJ databases">
        <authorList>
            <person name="Woods D.E."/>
            <person name="Nierman W.C."/>
        </authorList>
    </citation>
    <scope>NUCLEOTIDE SEQUENCE [LARGE SCALE GENOMIC DNA]</scope>
    <source>
        <strain evidence="8 9">1710b</strain>
    </source>
</reference>
<proteinExistence type="inferred from homology"/>
<dbReference type="Gene3D" id="1.10.439.10">
    <property type="entry name" value="Penicillin Amidohydrolase, domain 1"/>
    <property type="match status" value="1"/>
</dbReference>
<comment type="similarity">
    <text evidence="1">Belongs to the peptidase S45 family.</text>
</comment>
<comment type="cofactor">
    <cofactor evidence="5">
        <name>Ca(2+)</name>
        <dbReference type="ChEBI" id="CHEBI:29108"/>
    </cofactor>
    <text evidence="5">Binds 1 Ca(2+) ion per dimer.</text>
</comment>
<name>Q3JS95_BURP1</name>
<dbReference type="InterPro" id="IPR002692">
    <property type="entry name" value="S45"/>
</dbReference>
<dbReference type="SUPFAM" id="SSF56235">
    <property type="entry name" value="N-terminal nucleophile aminohydrolases (Ntn hydrolases)"/>
    <property type="match status" value="1"/>
</dbReference>
<dbReference type="EC" id="3.5.1.11" evidence="8"/>
<dbReference type="InterPro" id="IPR029055">
    <property type="entry name" value="Ntn_hydrolases_N"/>
</dbReference>
<evidence type="ECO:0000256" key="1">
    <source>
        <dbReference type="ARBA" id="ARBA00006586"/>
    </source>
</evidence>
<evidence type="ECO:0000256" key="6">
    <source>
        <dbReference type="SAM" id="MobiDB-lite"/>
    </source>
</evidence>
<keyword evidence="3" id="KW-0865">Zymogen</keyword>
<dbReference type="PANTHER" id="PTHR34218:SF4">
    <property type="entry name" value="ACYL-HOMOSERINE LACTONE ACYLASE QUIP"/>
    <property type="match status" value="1"/>
</dbReference>
<dbReference type="CDD" id="cd03747">
    <property type="entry name" value="Ntn_PGA_like"/>
    <property type="match status" value="1"/>
</dbReference>
<evidence type="ECO:0000256" key="3">
    <source>
        <dbReference type="ARBA" id="ARBA00023145"/>
    </source>
</evidence>
<dbReference type="AlphaFoldDB" id="Q3JS95"/>
<dbReference type="InterPro" id="IPR043146">
    <property type="entry name" value="Penicillin_amidase_N_B-knob"/>
</dbReference>
<dbReference type="Pfam" id="PF01804">
    <property type="entry name" value="Penicil_amidase"/>
    <property type="match status" value="1"/>
</dbReference>
<dbReference type="HOGENOM" id="CLU_011790_4_0_4"/>
<accession>Q3JS95</accession>
<dbReference type="GO" id="GO:0017000">
    <property type="term" value="P:antibiotic biosynthetic process"/>
    <property type="evidence" value="ECO:0007669"/>
    <property type="project" value="InterPro"/>
</dbReference>
<evidence type="ECO:0000313" key="8">
    <source>
        <dbReference type="EMBL" id="ABA47477.1"/>
    </source>
</evidence>
<sequence length="815" mass="87329">MPPRSGGGRRGANPSPRPVSGNRVLMASRTNRLPRWLKILPGVILLGALLVAAGAALFLRASLPRLDGDVRAPTLGGPMTIERDAAGVPTVAARDRFDAAYGIGYLHAQDRFFQMDYLRRTGAGELAELLGPAALDFDREHRLFRFRARAAAAFAQLPPDERRLLERYTQGVNDGLAALRARPFEYALLGEPPARWRPEDSLLVIWAMYFQVQGTLASRDIARNWLTAHATQQQRAFLLPSSSGFDAPLDAPRIDEAPAPLPDAAPDWFRAAGDGAAKRASLDFRSSVGSNNWAIAGSRSARGAAIVGDDMHLVLGLPNTWYRAAFTYPGGAAPVRRAVGVTLAGLPAIVAGSNGHVAWGLTVGYADCLDLVPLERDGDDSRAFRMGGARQVARRYVESIRVRGGASVSLTVLETTVGPVREIGGRPYAVHWVAQSPGAVNLGLARLADAVDVDGAMRVANTLGIPAENIVVGDRAGRIGWTIAGALPDRRAPRGGEGAAWRSLLPPDAYPRVVDPSGGQLWTANSRQLAGGAYRLIGDGGTDLGARATQLRDGLTALGRTDEQAAYRIALDDRALFIAQWRDRALRVLDDAALAGHPSRAEFRRLLEHGWTGRASVDSVGYTLARGFLYRLYDVTFDGLNARLKQVDAGADYELANLRWPAVVARLLDAQPPGWLPAGASSWRDVQLIAIDRTIAALTADGAPLARASWGARNTLRIAHPFAGSLPLLGGWLTAPAAQMPGDSHMPRVAAPDFGQSERMVVSPGHEEFGIFNMPGGQSGHPLSPFFLAGHDAWVRAEPTPFLPGVARHTLRFAP</sequence>
<keyword evidence="7" id="KW-0472">Membrane</keyword>
<keyword evidence="5" id="KW-0106">Calcium</keyword>
<keyword evidence="2 8" id="KW-0378">Hydrolase</keyword>
<dbReference type="PANTHER" id="PTHR34218">
    <property type="entry name" value="PEPTIDASE S45 PENICILLIN AMIDASE"/>
    <property type="match status" value="1"/>
</dbReference>
<dbReference type="Gene3D" id="2.30.120.10">
    <property type="match status" value="1"/>
</dbReference>
<dbReference type="GO" id="GO:0046872">
    <property type="term" value="F:metal ion binding"/>
    <property type="evidence" value="ECO:0007669"/>
    <property type="project" value="UniProtKB-KW"/>
</dbReference>
<feature type="binding site" evidence="5">
    <location>
        <position position="370"/>
    </location>
    <ligand>
        <name>Ca(2+)</name>
        <dbReference type="ChEBI" id="CHEBI:29108"/>
    </ligand>
</feature>
<protein>
    <submittedName>
        <fullName evidence="8">Family S45 unassigned peptidase</fullName>
        <ecNumber evidence="8">3.5.1.11</ecNumber>
    </submittedName>
</protein>